<dbReference type="VEuPathDB" id="VectorBase:GPPI047678"/>
<evidence type="ECO:0000313" key="3">
    <source>
        <dbReference type="Proteomes" id="UP000092460"/>
    </source>
</evidence>
<reference evidence="2" key="2">
    <citation type="submission" date="2020-05" db="UniProtKB">
        <authorList>
            <consortium name="EnsemblMetazoa"/>
        </authorList>
    </citation>
    <scope>IDENTIFICATION</scope>
    <source>
        <strain evidence="2">IAEA</strain>
    </source>
</reference>
<name>A0A1B0C2X5_9MUSC</name>
<dbReference type="AlphaFoldDB" id="A0A1B0C2X5"/>
<sequence>MSCLNEFELDATGSVESSEKRYVTRGTAPTPSISSETSMQPLSVTSAIGLEQPTQTISTKNGAQQLISTIQCQKSPFIYQNRLQDQIGQIKIIFNWLLKTIYAIGKNRRKNAISTCEAGNIGPQDDRNSVLQFPIHLSSFVQHGRRLYIALKA</sequence>
<dbReference type="Proteomes" id="UP000092460">
    <property type="component" value="Unassembled WGS sequence"/>
</dbReference>
<protein>
    <submittedName>
        <fullName evidence="2">Uncharacterized protein</fullName>
    </submittedName>
</protein>
<dbReference type="EMBL" id="JXJN01024726">
    <property type="status" value="NOT_ANNOTATED_CDS"/>
    <property type="molecule type" value="Genomic_DNA"/>
</dbReference>
<organism evidence="2 3">
    <name type="scientific">Glossina palpalis gambiensis</name>
    <dbReference type="NCBI Taxonomy" id="67801"/>
    <lineage>
        <taxon>Eukaryota</taxon>
        <taxon>Metazoa</taxon>
        <taxon>Ecdysozoa</taxon>
        <taxon>Arthropoda</taxon>
        <taxon>Hexapoda</taxon>
        <taxon>Insecta</taxon>
        <taxon>Pterygota</taxon>
        <taxon>Neoptera</taxon>
        <taxon>Endopterygota</taxon>
        <taxon>Diptera</taxon>
        <taxon>Brachycera</taxon>
        <taxon>Muscomorpha</taxon>
        <taxon>Hippoboscoidea</taxon>
        <taxon>Glossinidae</taxon>
        <taxon>Glossina</taxon>
    </lineage>
</organism>
<evidence type="ECO:0000313" key="2">
    <source>
        <dbReference type="EnsemblMetazoa" id="GPPI047678-PA"/>
    </source>
</evidence>
<evidence type="ECO:0000256" key="1">
    <source>
        <dbReference type="SAM" id="MobiDB-lite"/>
    </source>
</evidence>
<dbReference type="EnsemblMetazoa" id="GPPI047678-RA">
    <property type="protein sequence ID" value="GPPI047678-PA"/>
    <property type="gene ID" value="GPPI047678"/>
</dbReference>
<proteinExistence type="predicted"/>
<keyword evidence="3" id="KW-1185">Reference proteome</keyword>
<feature type="compositionally biased region" description="Polar residues" evidence="1">
    <location>
        <begin position="27"/>
        <end position="39"/>
    </location>
</feature>
<reference evidence="3" key="1">
    <citation type="submission" date="2015-01" db="EMBL/GenBank/DDBJ databases">
        <authorList>
            <person name="Aksoy S."/>
            <person name="Warren W."/>
            <person name="Wilson R.K."/>
        </authorList>
    </citation>
    <scope>NUCLEOTIDE SEQUENCE [LARGE SCALE GENOMIC DNA]</scope>
    <source>
        <strain evidence="3">IAEA</strain>
    </source>
</reference>
<feature type="region of interest" description="Disordered" evidence="1">
    <location>
        <begin position="18"/>
        <end position="39"/>
    </location>
</feature>
<accession>A0A1B0C2X5</accession>